<dbReference type="EMBL" id="AWUE01018426">
    <property type="protein sequence ID" value="OMO80493.1"/>
    <property type="molecule type" value="Genomic_DNA"/>
</dbReference>
<dbReference type="PANTHER" id="PTHR23032:SF12">
    <property type="entry name" value="BRO1 DOMAIN-CONTAINING PROTEIN"/>
    <property type="match status" value="1"/>
</dbReference>
<evidence type="ECO:0000313" key="2">
    <source>
        <dbReference type="Proteomes" id="UP000187203"/>
    </source>
</evidence>
<organism evidence="1 2">
    <name type="scientific">Corchorus olitorius</name>
    <dbReference type="NCBI Taxonomy" id="93759"/>
    <lineage>
        <taxon>Eukaryota</taxon>
        <taxon>Viridiplantae</taxon>
        <taxon>Streptophyta</taxon>
        <taxon>Embryophyta</taxon>
        <taxon>Tracheophyta</taxon>
        <taxon>Spermatophyta</taxon>
        <taxon>Magnoliopsida</taxon>
        <taxon>eudicotyledons</taxon>
        <taxon>Gunneridae</taxon>
        <taxon>Pentapetalae</taxon>
        <taxon>rosids</taxon>
        <taxon>malvids</taxon>
        <taxon>Malvales</taxon>
        <taxon>Malvaceae</taxon>
        <taxon>Grewioideae</taxon>
        <taxon>Apeibeae</taxon>
        <taxon>Corchorus</taxon>
    </lineage>
</organism>
<name>A0A1R3ID31_9ROSI</name>
<evidence type="ECO:0000313" key="1">
    <source>
        <dbReference type="EMBL" id="OMO80493.1"/>
    </source>
</evidence>
<sequence length="226" mass="25736">MQKTTMSDSWYEVLSVLHLMAVLSLSKANLLLLPRTSADGYQSKALEELEKHVKYKKVPCQGLLKFPNFELEFAVQKVLPQLPLELRNDLPLDLREGVLKALCLQALGQAVDFLYFLFHFISFFFPSFLINEVEVSSSITHLMQAQQYIMDIPLANGWGEKHKLFIQWKHDEAKAVAYYRHGLILEEGNTERSAEIAAAALQAAEGYLKESKKACESFHMTPPSSW</sequence>
<proteinExistence type="predicted"/>
<dbReference type="InterPro" id="IPR038499">
    <property type="entry name" value="BRO1_sf"/>
</dbReference>
<dbReference type="AlphaFoldDB" id="A0A1R3ID31"/>
<evidence type="ECO:0008006" key="3">
    <source>
        <dbReference type="Google" id="ProtNLM"/>
    </source>
</evidence>
<protein>
    <recommendedName>
        <fullName evidence="3">Endosomal targeting BRO1-like domain-containing protein</fullName>
    </recommendedName>
</protein>
<gene>
    <name evidence="1" type="ORF">COLO4_24077</name>
</gene>
<comment type="caution">
    <text evidence="1">The sequence shown here is derived from an EMBL/GenBank/DDBJ whole genome shotgun (WGS) entry which is preliminary data.</text>
</comment>
<dbReference type="STRING" id="93759.A0A1R3ID31"/>
<dbReference type="Gene3D" id="1.25.40.280">
    <property type="entry name" value="alix/aip1 like domains"/>
    <property type="match status" value="1"/>
</dbReference>
<dbReference type="PANTHER" id="PTHR23032">
    <property type="entry name" value="BRO1 DOMAIN-CONTAINING PROTEIN BROX"/>
    <property type="match status" value="1"/>
</dbReference>
<accession>A0A1R3ID31</accession>
<keyword evidence="2" id="KW-1185">Reference proteome</keyword>
<dbReference type="InterPro" id="IPR038898">
    <property type="entry name" value="BROX"/>
</dbReference>
<reference evidence="2" key="1">
    <citation type="submission" date="2013-09" db="EMBL/GenBank/DDBJ databases">
        <title>Corchorus olitorius genome sequencing.</title>
        <authorList>
            <person name="Alam M."/>
            <person name="Haque M.S."/>
            <person name="Islam M.S."/>
            <person name="Emdad E.M."/>
            <person name="Islam M.M."/>
            <person name="Ahmed B."/>
            <person name="Halim A."/>
            <person name="Hossen Q.M.M."/>
            <person name="Hossain M.Z."/>
            <person name="Ahmed R."/>
            <person name="Khan M.M."/>
            <person name="Islam R."/>
            <person name="Rashid M.M."/>
            <person name="Khan S.A."/>
            <person name="Rahman M.S."/>
            <person name="Alam M."/>
            <person name="Yahiya A.S."/>
            <person name="Khan M.S."/>
            <person name="Azam M.S."/>
            <person name="Haque T."/>
            <person name="Lashkar M.Z.H."/>
            <person name="Akhand A.I."/>
            <person name="Morshed G."/>
            <person name="Roy S."/>
            <person name="Uddin K.S."/>
            <person name="Rabeya T."/>
            <person name="Hossain A.S."/>
            <person name="Chowdhury A."/>
            <person name="Snigdha A.R."/>
            <person name="Mortoza M.S."/>
            <person name="Matin S.A."/>
            <person name="Hoque S.M.E."/>
            <person name="Islam M.K."/>
            <person name="Roy D.K."/>
            <person name="Haider R."/>
            <person name="Moosa M.M."/>
            <person name="Elias S.M."/>
            <person name="Hasan A.M."/>
            <person name="Jahan S."/>
            <person name="Shafiuddin M."/>
            <person name="Mahmood N."/>
            <person name="Shommy N.S."/>
        </authorList>
    </citation>
    <scope>NUCLEOTIDE SEQUENCE [LARGE SCALE GENOMIC DNA]</scope>
    <source>
        <strain evidence="2">cv. O-4</strain>
    </source>
</reference>
<dbReference type="Proteomes" id="UP000187203">
    <property type="component" value="Unassembled WGS sequence"/>
</dbReference>